<dbReference type="SMART" id="SM00858">
    <property type="entry name" value="SAF"/>
    <property type="match status" value="1"/>
</dbReference>
<dbReference type="Pfam" id="PF08666">
    <property type="entry name" value="SAF"/>
    <property type="match status" value="1"/>
</dbReference>
<protein>
    <submittedName>
        <fullName evidence="4">Altronate hydrolase</fullName>
        <ecNumber evidence="4">4.2.1.7</ecNumber>
    </submittedName>
</protein>
<gene>
    <name evidence="4" type="ORF">J121_1705</name>
</gene>
<keyword evidence="2 4" id="KW-0456">Lyase</keyword>
<dbReference type="AlphaFoldDB" id="A0A0L1KHB3"/>
<sequence>MTEADSASAGMRLPDVWRSHLADGVGVALRDHKAGEWIELDGIALRLPEAIPRGHKFALRSHNEGEPVLRYGAPIGLASQPIAAGEHVHSHNLATALDGEMEYGTFAPPAPSPEASPPLGNWQGYRRADGRFATRNEIWLLPTVGCVAPLVELVAREANAIHRGSVDAIVGFAHPHGCSQLGDDLSGTRALLAALCDNPNAGGVVLVGLGCESNQLDDLVASVPERSRAKLRLVRAQDPGDERERLLAQIADLVPELAPVMREDAPASALTVGLKCGGSDALSGLTANPLLGRFSDRLAGSDGSLVLTEIPEIFGAEEALLARAVSPEVFEQAGVLVNRFKRYFLDQGQPVSKNPSPGNIAGGITTLEEKSLGAVQKGGCAPLVDVIDYGGTVSRPGLTLLEAPGNDAVSSTALAAAGATLVLFTTGRGTPLGFPVPTVKISSNTALAQTKPGWIDFDAGRALAEGVDAVDAAFADYLLAIASGEPTAAERSDQRVISIWKRGVTL</sequence>
<evidence type="ECO:0000259" key="3">
    <source>
        <dbReference type="SMART" id="SM00858"/>
    </source>
</evidence>
<evidence type="ECO:0000313" key="5">
    <source>
        <dbReference type="Proteomes" id="UP000037446"/>
    </source>
</evidence>
<dbReference type="InterPro" id="IPR052172">
    <property type="entry name" value="UxaA_altronate/galactarate_dh"/>
</dbReference>
<evidence type="ECO:0000256" key="2">
    <source>
        <dbReference type="ARBA" id="ARBA00023239"/>
    </source>
</evidence>
<keyword evidence="4" id="KW-0378">Hydrolase</keyword>
<name>A0A0L1KHB3_9SPHN</name>
<dbReference type="InterPro" id="IPR007392">
    <property type="entry name" value="GD_AH_second"/>
</dbReference>
<dbReference type="EC" id="4.2.1.7" evidence="4"/>
<dbReference type="GO" id="GO:0019698">
    <property type="term" value="P:D-galacturonate catabolic process"/>
    <property type="evidence" value="ECO:0007669"/>
    <property type="project" value="TreeGrafter"/>
</dbReference>
<dbReference type="GO" id="GO:0016787">
    <property type="term" value="F:hydrolase activity"/>
    <property type="evidence" value="ECO:0007669"/>
    <property type="project" value="UniProtKB-KW"/>
</dbReference>
<dbReference type="EMBL" id="JYNE01000011">
    <property type="protein sequence ID" value="KNH03378.1"/>
    <property type="molecule type" value="Genomic_DNA"/>
</dbReference>
<dbReference type="CDD" id="cd11613">
    <property type="entry name" value="SAF_AH_GD"/>
    <property type="match status" value="1"/>
</dbReference>
<dbReference type="RefSeq" id="WP_083437235.1">
    <property type="nucleotide sequence ID" value="NZ_JYNE01000011.1"/>
</dbReference>
<dbReference type="Gene3D" id="2.30.130.110">
    <property type="match status" value="1"/>
</dbReference>
<dbReference type="InterPro" id="IPR044144">
    <property type="entry name" value="SAF_UxaA/GarD"/>
</dbReference>
<proteinExistence type="inferred from homology"/>
<reference evidence="4" key="1">
    <citation type="submission" date="2015-02" db="EMBL/GenBank/DDBJ databases">
        <authorList>
            <person name="Chooi Y.-H."/>
        </authorList>
    </citation>
    <scope>NUCLEOTIDE SEQUENCE [LARGE SCALE GENOMIC DNA]</scope>
    <source>
        <strain evidence="4">LAMA 915</strain>
    </source>
</reference>
<dbReference type="Pfam" id="PF20629">
    <property type="entry name" value="GD_AH_C"/>
    <property type="match status" value="1"/>
</dbReference>
<accession>A0A0L1KHB3</accession>
<dbReference type="STRING" id="1306953.J121_1705"/>
<comment type="similarity">
    <text evidence="1">Belongs to the UxaA family.</text>
</comment>
<feature type="domain" description="SAF" evidence="3">
    <location>
        <begin position="23"/>
        <end position="94"/>
    </location>
</feature>
<dbReference type="PANTHER" id="PTHR30536">
    <property type="entry name" value="ALTRONATE/GALACTARATE DEHYDRATASE"/>
    <property type="match status" value="1"/>
</dbReference>
<dbReference type="PATRIC" id="fig|1306953.7.peg.1752"/>
<evidence type="ECO:0000256" key="1">
    <source>
        <dbReference type="ARBA" id="ARBA00010986"/>
    </source>
</evidence>
<dbReference type="Proteomes" id="UP000037446">
    <property type="component" value="Unassembled WGS sequence"/>
</dbReference>
<organism evidence="4 5">
    <name type="scientific">Qipengyuania citrea LAMA 915</name>
    <dbReference type="NCBI Taxonomy" id="1306953"/>
    <lineage>
        <taxon>Bacteria</taxon>
        <taxon>Pseudomonadati</taxon>
        <taxon>Pseudomonadota</taxon>
        <taxon>Alphaproteobacteria</taxon>
        <taxon>Sphingomonadales</taxon>
        <taxon>Erythrobacteraceae</taxon>
        <taxon>Qipengyuania</taxon>
    </lineage>
</organism>
<evidence type="ECO:0000313" key="4">
    <source>
        <dbReference type="EMBL" id="KNH03378.1"/>
    </source>
</evidence>
<comment type="caution">
    <text evidence="4">The sequence shown here is derived from an EMBL/GenBank/DDBJ whole genome shotgun (WGS) entry which is preliminary data.</text>
</comment>
<dbReference type="PANTHER" id="PTHR30536:SF5">
    <property type="entry name" value="ALTRONATE DEHYDRATASE"/>
    <property type="match status" value="1"/>
</dbReference>
<dbReference type="Pfam" id="PF04295">
    <property type="entry name" value="GD_AH_second"/>
    <property type="match status" value="1"/>
</dbReference>
<dbReference type="GO" id="GO:0008789">
    <property type="term" value="F:altronate dehydratase activity"/>
    <property type="evidence" value="ECO:0007669"/>
    <property type="project" value="UniProtKB-EC"/>
</dbReference>
<dbReference type="InterPro" id="IPR013974">
    <property type="entry name" value="SAF"/>
</dbReference>
<dbReference type="InterPro" id="IPR048332">
    <property type="entry name" value="GD_AH_C"/>
</dbReference>